<feature type="domain" description="Indole-3-glycerol phosphate synthase" evidence="9">
    <location>
        <begin position="10"/>
        <end position="265"/>
    </location>
</feature>
<evidence type="ECO:0000313" key="11">
    <source>
        <dbReference type="Proteomes" id="UP001564408"/>
    </source>
</evidence>
<comment type="catalytic activity">
    <reaction evidence="1 8">
        <text>1-(2-carboxyphenylamino)-1-deoxy-D-ribulose 5-phosphate + H(+) = (1S,2R)-1-C-(indol-3-yl)glycerol 3-phosphate + CO2 + H2O</text>
        <dbReference type="Rhea" id="RHEA:23476"/>
        <dbReference type="ChEBI" id="CHEBI:15377"/>
        <dbReference type="ChEBI" id="CHEBI:15378"/>
        <dbReference type="ChEBI" id="CHEBI:16526"/>
        <dbReference type="ChEBI" id="CHEBI:58613"/>
        <dbReference type="ChEBI" id="CHEBI:58866"/>
        <dbReference type="EC" id="4.1.1.48"/>
    </reaction>
</comment>
<keyword evidence="5 8" id="KW-0822">Tryptophan biosynthesis</keyword>
<dbReference type="CDD" id="cd00331">
    <property type="entry name" value="IGPS"/>
    <property type="match status" value="1"/>
</dbReference>
<organism evidence="10 11">
    <name type="scientific">Thioalkalicoccus limnaeus</name>
    <dbReference type="NCBI Taxonomy" id="120681"/>
    <lineage>
        <taxon>Bacteria</taxon>
        <taxon>Pseudomonadati</taxon>
        <taxon>Pseudomonadota</taxon>
        <taxon>Gammaproteobacteria</taxon>
        <taxon>Chromatiales</taxon>
        <taxon>Chromatiaceae</taxon>
        <taxon>Thioalkalicoccus</taxon>
    </lineage>
</organism>
<keyword evidence="7 8" id="KW-0456">Lyase</keyword>
<dbReference type="PROSITE" id="PS00614">
    <property type="entry name" value="IGPS"/>
    <property type="match status" value="1"/>
</dbReference>
<name>A0ABV4BHB9_9GAMM</name>
<gene>
    <name evidence="8 10" type="primary">trpC</name>
    <name evidence="10" type="ORF">ABC977_13325</name>
</gene>
<dbReference type="PANTHER" id="PTHR22854">
    <property type="entry name" value="TRYPTOPHAN BIOSYNTHESIS PROTEIN"/>
    <property type="match status" value="1"/>
</dbReference>
<keyword evidence="6 8" id="KW-0057">Aromatic amino acid biosynthesis</keyword>
<evidence type="ECO:0000256" key="7">
    <source>
        <dbReference type="ARBA" id="ARBA00023239"/>
    </source>
</evidence>
<evidence type="ECO:0000256" key="2">
    <source>
        <dbReference type="ARBA" id="ARBA00004696"/>
    </source>
</evidence>
<evidence type="ECO:0000256" key="6">
    <source>
        <dbReference type="ARBA" id="ARBA00023141"/>
    </source>
</evidence>
<evidence type="ECO:0000259" key="9">
    <source>
        <dbReference type="Pfam" id="PF00218"/>
    </source>
</evidence>
<dbReference type="Proteomes" id="UP001564408">
    <property type="component" value="Unassembled WGS sequence"/>
</dbReference>
<evidence type="ECO:0000256" key="1">
    <source>
        <dbReference type="ARBA" id="ARBA00001633"/>
    </source>
</evidence>
<dbReference type="RefSeq" id="WP_369667770.1">
    <property type="nucleotide sequence ID" value="NZ_JBDKXB010000020.1"/>
</dbReference>
<accession>A0ABV4BHB9</accession>
<keyword evidence="4 8" id="KW-0210">Decarboxylase</keyword>
<dbReference type="Gene3D" id="3.20.20.70">
    <property type="entry name" value="Aldolase class I"/>
    <property type="match status" value="1"/>
</dbReference>
<dbReference type="EC" id="4.1.1.48" evidence="8"/>
<dbReference type="InterPro" id="IPR013785">
    <property type="entry name" value="Aldolase_TIM"/>
</dbReference>
<evidence type="ECO:0000256" key="8">
    <source>
        <dbReference type="HAMAP-Rule" id="MF_00134"/>
    </source>
</evidence>
<evidence type="ECO:0000313" key="10">
    <source>
        <dbReference type="EMBL" id="MEY6433384.1"/>
    </source>
</evidence>
<comment type="pathway">
    <text evidence="2 8">Amino-acid biosynthesis; L-tryptophan biosynthesis; L-tryptophan from chorismate: step 4/5.</text>
</comment>
<dbReference type="HAMAP" id="MF_00134_B">
    <property type="entry name" value="IGPS_B"/>
    <property type="match status" value="1"/>
</dbReference>
<dbReference type="GO" id="GO:0004425">
    <property type="term" value="F:indole-3-glycerol-phosphate synthase activity"/>
    <property type="evidence" value="ECO:0007669"/>
    <property type="project" value="UniProtKB-EC"/>
</dbReference>
<comment type="similarity">
    <text evidence="8">Belongs to the TrpC family.</text>
</comment>
<dbReference type="PANTHER" id="PTHR22854:SF2">
    <property type="entry name" value="INDOLE-3-GLYCEROL-PHOSPHATE SYNTHASE"/>
    <property type="match status" value="1"/>
</dbReference>
<evidence type="ECO:0000256" key="3">
    <source>
        <dbReference type="ARBA" id="ARBA00022605"/>
    </source>
</evidence>
<dbReference type="NCBIfam" id="NF001373">
    <property type="entry name" value="PRK00278.1-6"/>
    <property type="match status" value="1"/>
</dbReference>
<keyword evidence="11" id="KW-1185">Reference proteome</keyword>
<keyword evidence="3 8" id="KW-0028">Amino-acid biosynthesis</keyword>
<sequence length="267" mass="28607">MSLPPPPDILKKVVRRKVEEIAERSARVSLAEMARRAASAPAPRGFANALLAKAQAGVPAVIAEFKRASPSKGLLRPEADPAAIAAGYQRGGAACLSVLTDRDFFRGSETDLQVARAACALPVIRKDFIIDPYQVYEARAIGADAILLIAACLTDEQLRELDGLAKQSGLDVLIEVHDGAELERALSIPGPLIGINNRDLRSFEVRLDTTLSLLPRVPPDRLLVTESGILERGDVARLTAHGVRAFLVGEALMRAPDPGQALRDLFG</sequence>
<dbReference type="SUPFAM" id="SSF51366">
    <property type="entry name" value="Ribulose-phoshate binding barrel"/>
    <property type="match status" value="1"/>
</dbReference>
<dbReference type="InterPro" id="IPR011060">
    <property type="entry name" value="RibuloseP-bd_barrel"/>
</dbReference>
<proteinExistence type="inferred from homology"/>
<dbReference type="Pfam" id="PF00218">
    <property type="entry name" value="IGPS"/>
    <property type="match status" value="1"/>
</dbReference>
<dbReference type="InterPro" id="IPR001468">
    <property type="entry name" value="Indole-3-GlycerolPSynthase_CS"/>
</dbReference>
<dbReference type="InterPro" id="IPR045186">
    <property type="entry name" value="Indole-3-glycerol_P_synth"/>
</dbReference>
<evidence type="ECO:0000256" key="4">
    <source>
        <dbReference type="ARBA" id="ARBA00022793"/>
    </source>
</evidence>
<evidence type="ECO:0000256" key="5">
    <source>
        <dbReference type="ARBA" id="ARBA00022822"/>
    </source>
</evidence>
<dbReference type="NCBIfam" id="NF001377">
    <property type="entry name" value="PRK00278.2-4"/>
    <property type="match status" value="1"/>
</dbReference>
<dbReference type="InterPro" id="IPR013798">
    <property type="entry name" value="Indole-3-glycerol_P_synth_dom"/>
</dbReference>
<reference evidence="10 11" key="1">
    <citation type="submission" date="2024-05" db="EMBL/GenBank/DDBJ databases">
        <title>Genome Sequence and Characterization of the New Strain Purple Sulfur Bacterium of Genus Thioalkalicoccus.</title>
        <authorList>
            <person name="Bryantseva I.A."/>
            <person name="Kyndt J.A."/>
            <person name="Imhoff J.F."/>
        </authorList>
    </citation>
    <scope>NUCLEOTIDE SEQUENCE [LARGE SCALE GENOMIC DNA]</scope>
    <source>
        <strain evidence="10 11">Um2</strain>
    </source>
</reference>
<protein>
    <recommendedName>
        <fullName evidence="8">Indole-3-glycerol phosphate synthase</fullName>
        <shortName evidence="8">IGPS</shortName>
        <ecNumber evidence="8">4.1.1.48</ecNumber>
    </recommendedName>
</protein>
<dbReference type="EMBL" id="JBDKXB010000020">
    <property type="protein sequence ID" value="MEY6433384.1"/>
    <property type="molecule type" value="Genomic_DNA"/>
</dbReference>
<comment type="caution">
    <text evidence="10">The sequence shown here is derived from an EMBL/GenBank/DDBJ whole genome shotgun (WGS) entry which is preliminary data.</text>
</comment>